<evidence type="ECO:0000313" key="2">
    <source>
        <dbReference type="EMBL" id="EQD51428.1"/>
    </source>
</evidence>
<dbReference type="AlphaFoldDB" id="T1A3G3"/>
<feature type="non-terminal residue" evidence="2">
    <location>
        <position position="54"/>
    </location>
</feature>
<accession>T1A3G3</accession>
<dbReference type="InterPro" id="IPR011008">
    <property type="entry name" value="Dimeric_a/b-barrel"/>
</dbReference>
<name>T1A3G3_9ZZZZ</name>
<evidence type="ECO:0000259" key="1">
    <source>
        <dbReference type="Pfam" id="PF01037"/>
    </source>
</evidence>
<dbReference type="SUPFAM" id="SSF54909">
    <property type="entry name" value="Dimeric alpha+beta barrel"/>
    <property type="match status" value="1"/>
</dbReference>
<reference evidence="2" key="2">
    <citation type="journal article" date="2014" name="ISME J.">
        <title>Microbial stratification in low pH oxic and suboxic macroscopic growths along an acid mine drainage.</title>
        <authorList>
            <person name="Mendez-Garcia C."/>
            <person name="Mesa V."/>
            <person name="Sprenger R.R."/>
            <person name="Richter M."/>
            <person name="Diez M.S."/>
            <person name="Solano J."/>
            <person name="Bargiela R."/>
            <person name="Golyshina O.V."/>
            <person name="Manteca A."/>
            <person name="Ramos J.L."/>
            <person name="Gallego J.R."/>
            <person name="Llorente I."/>
            <person name="Martins Dos Santos V.A."/>
            <person name="Jensen O.N."/>
            <person name="Pelaez A.I."/>
            <person name="Sanchez J."/>
            <person name="Ferrer M."/>
        </authorList>
    </citation>
    <scope>NUCLEOTIDE SEQUENCE</scope>
</reference>
<dbReference type="InterPro" id="IPR019887">
    <property type="entry name" value="Tscrpt_reg_AsnC/Lrp_C"/>
</dbReference>
<gene>
    <name evidence="2" type="ORF">B2A_06893</name>
</gene>
<comment type="caution">
    <text evidence="2">The sequence shown here is derived from an EMBL/GenBank/DDBJ whole genome shotgun (WGS) entry which is preliminary data.</text>
</comment>
<reference evidence="2" key="1">
    <citation type="submission" date="2013-08" db="EMBL/GenBank/DDBJ databases">
        <authorList>
            <person name="Mendez C."/>
            <person name="Richter M."/>
            <person name="Ferrer M."/>
            <person name="Sanchez J."/>
        </authorList>
    </citation>
    <scope>NUCLEOTIDE SEQUENCE</scope>
</reference>
<feature type="domain" description="Transcription regulator AsnC/Lrp ligand binding" evidence="1">
    <location>
        <begin position="6"/>
        <end position="53"/>
    </location>
</feature>
<protein>
    <submittedName>
        <fullName evidence="2">Transcriptional regulator, AsnC family</fullName>
    </submittedName>
</protein>
<dbReference type="Gene3D" id="3.30.70.920">
    <property type="match status" value="1"/>
</dbReference>
<proteinExistence type="predicted"/>
<organism evidence="2">
    <name type="scientific">mine drainage metagenome</name>
    <dbReference type="NCBI Taxonomy" id="410659"/>
    <lineage>
        <taxon>unclassified sequences</taxon>
        <taxon>metagenomes</taxon>
        <taxon>ecological metagenomes</taxon>
    </lineage>
</organism>
<dbReference type="EMBL" id="AUZZ01004918">
    <property type="protein sequence ID" value="EQD51428.1"/>
    <property type="molecule type" value="Genomic_DNA"/>
</dbReference>
<dbReference type="Pfam" id="PF01037">
    <property type="entry name" value="AsnC_trans_reg"/>
    <property type="match status" value="1"/>
</dbReference>
<sequence>MVTAIIMINVEPSRTASVAETLSEMRGISEVYSVAGNFDLVAMVRVKENEALAD</sequence>